<feature type="region of interest" description="Disordered" evidence="2">
    <location>
        <begin position="201"/>
        <end position="242"/>
    </location>
</feature>
<dbReference type="InParanoid" id="A0A2Y9QT73"/>
<dbReference type="AlphaFoldDB" id="A0A2Y9QT73"/>
<dbReference type="InterPro" id="IPR048839">
    <property type="entry name" value="SPATA2_PUB-like"/>
</dbReference>
<evidence type="ECO:0000256" key="1">
    <source>
        <dbReference type="ARBA" id="ARBA00038142"/>
    </source>
</evidence>
<gene>
    <name evidence="5" type="primary">LOC111819628</name>
</gene>
<evidence type="ECO:0000259" key="3">
    <source>
        <dbReference type="Pfam" id="PF21388"/>
    </source>
</evidence>
<dbReference type="GeneID" id="111819628"/>
<feature type="compositionally biased region" description="Basic and acidic residues" evidence="2">
    <location>
        <begin position="409"/>
        <end position="420"/>
    </location>
</feature>
<organism evidence="4 5">
    <name type="scientific">Trichechus manatus latirostris</name>
    <name type="common">Florida manatee</name>
    <dbReference type="NCBI Taxonomy" id="127582"/>
    <lineage>
        <taxon>Eukaryota</taxon>
        <taxon>Metazoa</taxon>
        <taxon>Chordata</taxon>
        <taxon>Craniata</taxon>
        <taxon>Vertebrata</taxon>
        <taxon>Euteleostomi</taxon>
        <taxon>Mammalia</taxon>
        <taxon>Eutheria</taxon>
        <taxon>Afrotheria</taxon>
        <taxon>Sirenia</taxon>
        <taxon>Trichechidae</taxon>
        <taxon>Trichechus</taxon>
    </lineage>
</organism>
<dbReference type="STRING" id="127582.A0A2Y9QT73"/>
<dbReference type="Pfam" id="PF21388">
    <property type="entry name" value="SPATA2_PUB-like"/>
    <property type="match status" value="1"/>
</dbReference>
<dbReference type="GO" id="GO:0005737">
    <property type="term" value="C:cytoplasm"/>
    <property type="evidence" value="ECO:0007669"/>
    <property type="project" value="TreeGrafter"/>
</dbReference>
<protein>
    <submittedName>
        <fullName evidence="5">Uncharacterized protein LOC111819628</fullName>
    </submittedName>
</protein>
<evidence type="ECO:0000313" key="5">
    <source>
        <dbReference type="RefSeq" id="XP_023582544.1"/>
    </source>
</evidence>
<dbReference type="Gene3D" id="1.20.58.2190">
    <property type="match status" value="1"/>
</dbReference>
<evidence type="ECO:0000313" key="4">
    <source>
        <dbReference type="Proteomes" id="UP000248480"/>
    </source>
</evidence>
<feature type="region of interest" description="Disordered" evidence="2">
    <location>
        <begin position="351"/>
        <end position="370"/>
    </location>
</feature>
<dbReference type="OrthoDB" id="9837000at2759"/>
<dbReference type="RefSeq" id="XP_023582544.1">
    <property type="nucleotide sequence ID" value="XM_023726776.1"/>
</dbReference>
<dbReference type="PANTHER" id="PTHR15326:SF9">
    <property type="entry name" value="SPERMATOGENESIS-ASSOCIATED PROTEIN 2"/>
    <property type="match status" value="1"/>
</dbReference>
<keyword evidence="4" id="KW-1185">Reference proteome</keyword>
<feature type="region of interest" description="Disordered" evidence="2">
    <location>
        <begin position="396"/>
        <end position="422"/>
    </location>
</feature>
<dbReference type="KEGG" id="tmu:111819628"/>
<name>A0A2Y9QT73_TRIMA</name>
<sequence>MSRPQPPGPGRAAVETLLGDLISYYWEGAGEGLLGVCRQAALTHRAQQLLDTGAPLGLHLSEDMGPGLRGCPRGDPSPAQDIYPELVRALEFLELISVNLLLFPWRKEIRSLKTYTGSFTYWVQPVLSKNALDAILGRLGYTATSEAEFLLVQPISEEDAKQMVFEIFLTRVACEAIVRTSGKQVRGPSIERLAKPLCRRGSDRGLGKARNWLKGTQPGPGLGEPQQGPSEGAGSERALAEGTEVQHSLPMLLIPPEASTAPNGPCNDPRFPLGHQCCASTRSYSEEFMTCYSDLVLHRTPLFPRDLPLSSLQGNQLQDPAPAQRPLLDEVVAPSGSSGGQPLVTVPNQLCLTPGPQSPEAELEEATPGTDAVFPSASSEMDKLCERLSYLLRPPTLTGHPGGFPGPGVEEKGQPEHHMGPEPARAQTVGELGSGGLPRHPHIYNSPPALITSLQGGWRHQCPLEDTTQATAHCAASRQYRGGHPD</sequence>
<reference evidence="5" key="1">
    <citation type="submission" date="2025-08" db="UniProtKB">
        <authorList>
            <consortium name="RefSeq"/>
        </authorList>
    </citation>
    <scope>IDENTIFICATION</scope>
</reference>
<comment type="similarity">
    <text evidence="1">Belongs to the SPATA2 family.</text>
</comment>
<dbReference type="PANTHER" id="PTHR15326">
    <property type="entry name" value="SPERMATOGENESIS-ASSOCIATED PROTEIN 2/TAMOZHENNIC"/>
    <property type="match status" value="1"/>
</dbReference>
<feature type="domain" description="Spermatogenesis-associated protein 2 PUB-like" evidence="3">
    <location>
        <begin position="86"/>
        <end position="190"/>
    </location>
</feature>
<accession>A0A2Y9QT73</accession>
<proteinExistence type="inferred from homology"/>
<feature type="compositionally biased region" description="Low complexity" evidence="2">
    <location>
        <begin position="215"/>
        <end position="232"/>
    </location>
</feature>
<evidence type="ECO:0000256" key="2">
    <source>
        <dbReference type="SAM" id="MobiDB-lite"/>
    </source>
</evidence>
<dbReference type="Proteomes" id="UP000248480">
    <property type="component" value="Unplaced"/>
</dbReference>